<evidence type="ECO:0000256" key="8">
    <source>
        <dbReference type="ARBA" id="ARBA00022989"/>
    </source>
</evidence>
<name>A0A0C3PVI0_PHLG1</name>
<evidence type="ECO:0000256" key="5">
    <source>
        <dbReference type="ARBA" id="ARBA00022617"/>
    </source>
</evidence>
<dbReference type="GO" id="GO:0016020">
    <property type="term" value="C:membrane"/>
    <property type="evidence" value="ECO:0007669"/>
    <property type="project" value="UniProtKB-SubCell"/>
</dbReference>
<keyword evidence="11 14" id="KW-0503">Monooxygenase</keyword>
<keyword evidence="6" id="KW-0812">Transmembrane</keyword>
<dbReference type="InterPro" id="IPR002401">
    <property type="entry name" value="Cyt_P450_E_grp-I"/>
</dbReference>
<evidence type="ECO:0000256" key="1">
    <source>
        <dbReference type="ARBA" id="ARBA00001971"/>
    </source>
</evidence>
<dbReference type="InterPro" id="IPR001128">
    <property type="entry name" value="Cyt_P450"/>
</dbReference>
<evidence type="ECO:0000256" key="9">
    <source>
        <dbReference type="ARBA" id="ARBA00023002"/>
    </source>
</evidence>
<evidence type="ECO:0008006" key="17">
    <source>
        <dbReference type="Google" id="ProtNLM"/>
    </source>
</evidence>
<sequence length="559" mass="62654">MAHGPNKSLTLCPALTILAVSTYPPTCPAMLSSLNLVDVSLIFAGILIIRTILKRFNQPAPFPPGPRGLPIVGNMLDLPPSHEWLKFAEWEGDIVYLNLLGQPMIILNSSKHAVALLDKRSSIYSDRPVLVMGGEMVGWNRALALSPYGERLREYRRFIAKFMGGHKQIDKYHDLEEYQTARFLERILKTPEHVHEHIRQTAGAIILKLVYGYEVKEVADPLVELVDTAVNQFSLASAPGAFLVDVFPLLRYVPSWLPGAGFQRTALEWRTYLEDTANIPFNLVKERMAEHTNSSNFVSDLLDTEKLEGEKEFNIKWSAASIYSGKCLNTAALVPFTNSSLFAQVARIRQTVSAIYSFFLAMTLFPEAQKRAQEEIDSVVGADRLPSFNDRPNLPYIEALVKEVFRWAPVAPLGVPHRLLEDDVYEGYLIPKGSIVISNIWKILHDPLVYVNPENFCPSRFLPQDEKEMPPDPRNFCFGFGRRICPGLRLADASVFISCAMTLAVFDITKVVENGCTIEPKAECTSGTISHPKPFKCSIKPRSTKAKALILSSKESYRL</sequence>
<dbReference type="HOGENOM" id="CLU_001570_2_3_1"/>
<dbReference type="AlphaFoldDB" id="A0A0C3PVI0"/>
<comment type="cofactor">
    <cofactor evidence="1 13">
        <name>heme</name>
        <dbReference type="ChEBI" id="CHEBI:30413"/>
    </cofactor>
</comment>
<keyword evidence="8" id="KW-1133">Transmembrane helix</keyword>
<accession>A0A0C3PVI0</accession>
<evidence type="ECO:0000256" key="12">
    <source>
        <dbReference type="ARBA" id="ARBA00023136"/>
    </source>
</evidence>
<evidence type="ECO:0000256" key="11">
    <source>
        <dbReference type="ARBA" id="ARBA00023033"/>
    </source>
</evidence>
<gene>
    <name evidence="15" type="ORF">PHLGIDRAFT_114194</name>
</gene>
<dbReference type="InterPro" id="IPR050364">
    <property type="entry name" value="Cytochrome_P450_fung"/>
</dbReference>
<dbReference type="Gene3D" id="1.10.630.10">
    <property type="entry name" value="Cytochrome P450"/>
    <property type="match status" value="1"/>
</dbReference>
<evidence type="ECO:0000256" key="14">
    <source>
        <dbReference type="RuleBase" id="RU000461"/>
    </source>
</evidence>
<dbReference type="GO" id="GO:0004497">
    <property type="term" value="F:monooxygenase activity"/>
    <property type="evidence" value="ECO:0007669"/>
    <property type="project" value="UniProtKB-KW"/>
</dbReference>
<dbReference type="STRING" id="745531.A0A0C3PVI0"/>
<evidence type="ECO:0000256" key="10">
    <source>
        <dbReference type="ARBA" id="ARBA00023004"/>
    </source>
</evidence>
<dbReference type="GO" id="GO:0005506">
    <property type="term" value="F:iron ion binding"/>
    <property type="evidence" value="ECO:0007669"/>
    <property type="project" value="InterPro"/>
</dbReference>
<dbReference type="InterPro" id="IPR017972">
    <property type="entry name" value="Cyt_P450_CS"/>
</dbReference>
<dbReference type="PRINTS" id="PR00385">
    <property type="entry name" value="P450"/>
</dbReference>
<comment type="similarity">
    <text evidence="4 14">Belongs to the cytochrome P450 family.</text>
</comment>
<keyword evidence="12" id="KW-0472">Membrane</keyword>
<keyword evidence="9 14" id="KW-0560">Oxidoreductase</keyword>
<protein>
    <recommendedName>
        <fullName evidence="17">Cytochrome P450</fullName>
    </recommendedName>
</protein>
<dbReference type="PROSITE" id="PS00086">
    <property type="entry name" value="CYTOCHROME_P450"/>
    <property type="match status" value="1"/>
</dbReference>
<evidence type="ECO:0000313" key="16">
    <source>
        <dbReference type="Proteomes" id="UP000053257"/>
    </source>
</evidence>
<dbReference type="Pfam" id="PF00067">
    <property type="entry name" value="p450"/>
    <property type="match status" value="2"/>
</dbReference>
<evidence type="ECO:0000256" key="4">
    <source>
        <dbReference type="ARBA" id="ARBA00010617"/>
    </source>
</evidence>
<dbReference type="EMBL" id="KN840443">
    <property type="protein sequence ID" value="KIP11878.1"/>
    <property type="molecule type" value="Genomic_DNA"/>
</dbReference>
<dbReference type="InterPro" id="IPR036396">
    <property type="entry name" value="Cyt_P450_sf"/>
</dbReference>
<dbReference type="GO" id="GO:0016705">
    <property type="term" value="F:oxidoreductase activity, acting on paired donors, with incorporation or reduction of molecular oxygen"/>
    <property type="evidence" value="ECO:0007669"/>
    <property type="project" value="InterPro"/>
</dbReference>
<keyword evidence="16" id="KW-1185">Reference proteome</keyword>
<evidence type="ECO:0000256" key="13">
    <source>
        <dbReference type="PIRSR" id="PIRSR602401-1"/>
    </source>
</evidence>
<dbReference type="OrthoDB" id="2789670at2759"/>
<reference evidence="15 16" key="1">
    <citation type="journal article" date="2014" name="PLoS Genet.">
        <title>Analysis of the Phlebiopsis gigantea genome, transcriptome and secretome provides insight into its pioneer colonization strategies of wood.</title>
        <authorList>
            <person name="Hori C."/>
            <person name="Ishida T."/>
            <person name="Igarashi K."/>
            <person name="Samejima M."/>
            <person name="Suzuki H."/>
            <person name="Master E."/>
            <person name="Ferreira P."/>
            <person name="Ruiz-Duenas F.J."/>
            <person name="Held B."/>
            <person name="Canessa P."/>
            <person name="Larrondo L.F."/>
            <person name="Schmoll M."/>
            <person name="Druzhinina I.S."/>
            <person name="Kubicek C.P."/>
            <person name="Gaskell J.A."/>
            <person name="Kersten P."/>
            <person name="St John F."/>
            <person name="Glasner J."/>
            <person name="Sabat G."/>
            <person name="Splinter BonDurant S."/>
            <person name="Syed K."/>
            <person name="Yadav J."/>
            <person name="Mgbeahuruike A.C."/>
            <person name="Kovalchuk A."/>
            <person name="Asiegbu F.O."/>
            <person name="Lackner G."/>
            <person name="Hoffmeister D."/>
            <person name="Rencoret J."/>
            <person name="Gutierrez A."/>
            <person name="Sun H."/>
            <person name="Lindquist E."/>
            <person name="Barry K."/>
            <person name="Riley R."/>
            <person name="Grigoriev I.V."/>
            <person name="Henrissat B."/>
            <person name="Kues U."/>
            <person name="Berka R.M."/>
            <person name="Martinez A.T."/>
            <person name="Covert S.F."/>
            <person name="Blanchette R.A."/>
            <person name="Cullen D."/>
        </authorList>
    </citation>
    <scope>NUCLEOTIDE SEQUENCE [LARGE SCALE GENOMIC DNA]</scope>
    <source>
        <strain evidence="15 16">11061_1 CR5-6</strain>
    </source>
</reference>
<dbReference type="PRINTS" id="PR00463">
    <property type="entry name" value="EP450I"/>
</dbReference>
<feature type="binding site" description="axial binding residue" evidence="13">
    <location>
        <position position="485"/>
    </location>
    <ligand>
        <name>heme</name>
        <dbReference type="ChEBI" id="CHEBI:30413"/>
    </ligand>
    <ligandPart>
        <name>Fe</name>
        <dbReference type="ChEBI" id="CHEBI:18248"/>
    </ligandPart>
</feature>
<proteinExistence type="inferred from homology"/>
<dbReference type="Proteomes" id="UP000053257">
    <property type="component" value="Unassembled WGS sequence"/>
</dbReference>
<dbReference type="GO" id="GO:0020037">
    <property type="term" value="F:heme binding"/>
    <property type="evidence" value="ECO:0007669"/>
    <property type="project" value="InterPro"/>
</dbReference>
<comment type="subcellular location">
    <subcellularLocation>
        <location evidence="2">Membrane</location>
        <topology evidence="2">Single-pass membrane protein</topology>
    </subcellularLocation>
</comment>
<keyword evidence="10 13" id="KW-0408">Iron</keyword>
<organism evidence="15 16">
    <name type="scientific">Phlebiopsis gigantea (strain 11061_1 CR5-6)</name>
    <name type="common">White-rot fungus</name>
    <name type="synonym">Peniophora gigantea</name>
    <dbReference type="NCBI Taxonomy" id="745531"/>
    <lineage>
        <taxon>Eukaryota</taxon>
        <taxon>Fungi</taxon>
        <taxon>Dikarya</taxon>
        <taxon>Basidiomycota</taxon>
        <taxon>Agaricomycotina</taxon>
        <taxon>Agaricomycetes</taxon>
        <taxon>Polyporales</taxon>
        <taxon>Phanerochaetaceae</taxon>
        <taxon>Phlebiopsis</taxon>
    </lineage>
</organism>
<dbReference type="PANTHER" id="PTHR46300">
    <property type="entry name" value="P450, PUTATIVE (EUROFUNG)-RELATED-RELATED"/>
    <property type="match status" value="1"/>
</dbReference>
<evidence type="ECO:0000256" key="7">
    <source>
        <dbReference type="ARBA" id="ARBA00022723"/>
    </source>
</evidence>
<keyword evidence="5 13" id="KW-0349">Heme</keyword>
<dbReference type="SUPFAM" id="SSF48264">
    <property type="entry name" value="Cytochrome P450"/>
    <property type="match status" value="1"/>
</dbReference>
<dbReference type="CDD" id="cd11065">
    <property type="entry name" value="CYP64-like"/>
    <property type="match status" value="1"/>
</dbReference>
<evidence type="ECO:0000256" key="3">
    <source>
        <dbReference type="ARBA" id="ARBA00005179"/>
    </source>
</evidence>
<keyword evidence="7 13" id="KW-0479">Metal-binding</keyword>
<evidence type="ECO:0000256" key="6">
    <source>
        <dbReference type="ARBA" id="ARBA00022692"/>
    </source>
</evidence>
<evidence type="ECO:0000256" key="2">
    <source>
        <dbReference type="ARBA" id="ARBA00004167"/>
    </source>
</evidence>
<comment type="pathway">
    <text evidence="3">Secondary metabolite biosynthesis.</text>
</comment>
<dbReference type="PANTHER" id="PTHR46300:SF7">
    <property type="entry name" value="P450, PUTATIVE (EUROFUNG)-RELATED"/>
    <property type="match status" value="1"/>
</dbReference>
<evidence type="ECO:0000313" key="15">
    <source>
        <dbReference type="EMBL" id="KIP11878.1"/>
    </source>
</evidence>